<protein>
    <recommendedName>
        <fullName evidence="3">DUF1905 domain-containing protein</fullName>
    </recommendedName>
</protein>
<evidence type="ECO:0008006" key="3">
    <source>
        <dbReference type="Google" id="ProtNLM"/>
    </source>
</evidence>
<proteinExistence type="predicted"/>
<dbReference type="STRING" id="1052260.SAMN05660199_01013"/>
<dbReference type="InterPro" id="IPR015018">
    <property type="entry name" value="DUF1905"/>
</dbReference>
<dbReference type="AlphaFoldDB" id="A0A1H0FSX1"/>
<dbReference type="Gene3D" id="2.40.30.100">
    <property type="entry name" value="AF2212/PG0164-like"/>
    <property type="match status" value="1"/>
</dbReference>
<dbReference type="RefSeq" id="WP_091240896.1">
    <property type="nucleotide sequence ID" value="NZ_FNIR01000003.1"/>
</dbReference>
<keyword evidence="2" id="KW-1185">Reference proteome</keyword>
<sequence>MTVFRTTLEATGGNNVGIVVPEDVVLAFGRGKRVPVVVTIDGGYTYPTTIGVMGGRYLVSFNAETRKRTGRGAGDEVEVELVVDPDR</sequence>
<reference evidence="2" key="1">
    <citation type="submission" date="2016-10" db="EMBL/GenBank/DDBJ databases">
        <authorList>
            <person name="Varghese N."/>
            <person name="Submissions S."/>
        </authorList>
    </citation>
    <scope>NUCLEOTIDE SEQUENCE [LARGE SCALE GENOMIC DNA]</scope>
    <source>
        <strain evidence="2">DSM 45843</strain>
    </source>
</reference>
<evidence type="ECO:0000313" key="1">
    <source>
        <dbReference type="EMBL" id="SDN97768.1"/>
    </source>
</evidence>
<organism evidence="1 2">
    <name type="scientific">Klenkia soli</name>
    <dbReference type="NCBI Taxonomy" id="1052260"/>
    <lineage>
        <taxon>Bacteria</taxon>
        <taxon>Bacillati</taxon>
        <taxon>Actinomycetota</taxon>
        <taxon>Actinomycetes</taxon>
        <taxon>Geodermatophilales</taxon>
        <taxon>Geodermatophilaceae</taxon>
        <taxon>Klenkia</taxon>
    </lineage>
</organism>
<dbReference type="SUPFAM" id="SSF141694">
    <property type="entry name" value="AF2212/PG0164-like"/>
    <property type="match status" value="1"/>
</dbReference>
<dbReference type="InterPro" id="IPR037079">
    <property type="entry name" value="AF2212/PG0164-like_sf"/>
</dbReference>
<name>A0A1H0FSX1_9ACTN</name>
<gene>
    <name evidence="1" type="ORF">SAMN05660199_01013</name>
</gene>
<dbReference type="Proteomes" id="UP000199088">
    <property type="component" value="Unassembled WGS sequence"/>
</dbReference>
<dbReference type="EMBL" id="FNIR01000003">
    <property type="protein sequence ID" value="SDN97768.1"/>
    <property type="molecule type" value="Genomic_DNA"/>
</dbReference>
<dbReference type="OrthoDB" id="2604865at2"/>
<evidence type="ECO:0000313" key="2">
    <source>
        <dbReference type="Proteomes" id="UP000199088"/>
    </source>
</evidence>
<accession>A0A1H0FSX1</accession>
<dbReference type="Pfam" id="PF08922">
    <property type="entry name" value="DUF1905"/>
    <property type="match status" value="1"/>
</dbReference>